<dbReference type="STRING" id="571438.SAMN05192586_10550"/>
<dbReference type="RefSeq" id="WP_092153174.1">
    <property type="nucleotide sequence ID" value="NZ_FNBX01000005.1"/>
</dbReference>
<dbReference type="Gene3D" id="1.10.132.20">
    <property type="entry name" value="Ribosome-recycling factor"/>
    <property type="match status" value="1"/>
</dbReference>
<dbReference type="PANTHER" id="PTHR20982">
    <property type="entry name" value="RIBOSOME RECYCLING FACTOR"/>
    <property type="match status" value="1"/>
</dbReference>
<proteinExistence type="inferred from homology"/>
<dbReference type="OrthoDB" id="9804006at2"/>
<evidence type="ECO:0000256" key="6">
    <source>
        <dbReference type="HAMAP-Rule" id="MF_00040"/>
    </source>
</evidence>
<feature type="domain" description="Ribosome recycling factor" evidence="7">
    <location>
        <begin position="21"/>
        <end position="184"/>
    </location>
</feature>
<dbReference type="AlphaFoldDB" id="A0A1G7KYE5"/>
<dbReference type="FunFam" id="1.10.132.20:FF:000001">
    <property type="entry name" value="Ribosome-recycling factor"/>
    <property type="match status" value="1"/>
</dbReference>
<dbReference type="NCBIfam" id="TIGR00496">
    <property type="entry name" value="frr"/>
    <property type="match status" value="1"/>
</dbReference>
<dbReference type="PANTHER" id="PTHR20982:SF3">
    <property type="entry name" value="MITOCHONDRIAL RIBOSOME RECYCLING FACTOR PSEUDO 1"/>
    <property type="match status" value="1"/>
</dbReference>
<keyword evidence="9" id="KW-1185">Reference proteome</keyword>
<keyword evidence="4 6" id="KW-0648">Protein biosynthesis</keyword>
<dbReference type="CDD" id="cd00520">
    <property type="entry name" value="RRF"/>
    <property type="match status" value="1"/>
</dbReference>
<evidence type="ECO:0000313" key="9">
    <source>
        <dbReference type="Proteomes" id="UP000199355"/>
    </source>
</evidence>
<dbReference type="Proteomes" id="UP000199355">
    <property type="component" value="Unassembled WGS sequence"/>
</dbReference>
<evidence type="ECO:0000256" key="4">
    <source>
        <dbReference type="ARBA" id="ARBA00022917"/>
    </source>
</evidence>
<dbReference type="InterPro" id="IPR023584">
    <property type="entry name" value="Ribosome_recyc_fac_dom"/>
</dbReference>
<sequence length="186" mass="20701">MDTDSILLDAEERMEKALTALEREFAKLRTGRATTALVDGIRADYYGTPTPISQMASVAVPDSRTLTIQPWDKGGLAVVEKAILKSDLGLTPVNDGRTIRIVLPPLTEERRKDLVKVARKYTEDAKVAVRNVRRDANDGLKKLEKDKTITEDAQKKATDDVQKLTDKYVAEADKKCAAKEKEIMDI</sequence>
<dbReference type="Pfam" id="PF01765">
    <property type="entry name" value="RRF"/>
    <property type="match status" value="1"/>
</dbReference>
<reference evidence="9" key="1">
    <citation type="submission" date="2016-10" db="EMBL/GenBank/DDBJ databases">
        <authorList>
            <person name="Varghese N."/>
            <person name="Submissions S."/>
        </authorList>
    </citation>
    <scope>NUCLEOTIDE SEQUENCE [LARGE SCALE GENOMIC DNA]</scope>
    <source>
        <strain evidence="9">KHC7</strain>
    </source>
</reference>
<evidence type="ECO:0000259" key="7">
    <source>
        <dbReference type="Pfam" id="PF01765"/>
    </source>
</evidence>
<comment type="similarity">
    <text evidence="2 6">Belongs to the RRF family.</text>
</comment>
<organism evidence="8 9">
    <name type="scientific">Desulfovibrio legallii</name>
    <dbReference type="NCBI Taxonomy" id="571438"/>
    <lineage>
        <taxon>Bacteria</taxon>
        <taxon>Pseudomonadati</taxon>
        <taxon>Thermodesulfobacteriota</taxon>
        <taxon>Desulfovibrionia</taxon>
        <taxon>Desulfovibrionales</taxon>
        <taxon>Desulfovibrionaceae</taxon>
        <taxon>Desulfovibrio</taxon>
    </lineage>
</organism>
<dbReference type="FunFam" id="3.30.1360.40:FF:000001">
    <property type="entry name" value="Ribosome-recycling factor"/>
    <property type="match status" value="1"/>
</dbReference>
<evidence type="ECO:0000256" key="1">
    <source>
        <dbReference type="ARBA" id="ARBA00004496"/>
    </source>
</evidence>
<dbReference type="GO" id="GO:0002184">
    <property type="term" value="P:cytoplasmic translational termination"/>
    <property type="evidence" value="ECO:0007669"/>
    <property type="project" value="TreeGrafter"/>
</dbReference>
<comment type="subcellular location">
    <subcellularLocation>
        <location evidence="1 6">Cytoplasm</location>
    </subcellularLocation>
</comment>
<dbReference type="InterPro" id="IPR036191">
    <property type="entry name" value="RRF_sf"/>
</dbReference>
<protein>
    <recommendedName>
        <fullName evidence="6">Ribosome-recycling factor</fullName>
        <shortName evidence="6">RRF</shortName>
    </recommendedName>
    <alternativeName>
        <fullName evidence="6">Ribosome-releasing factor</fullName>
    </alternativeName>
</protein>
<evidence type="ECO:0000256" key="3">
    <source>
        <dbReference type="ARBA" id="ARBA00022490"/>
    </source>
</evidence>
<name>A0A1G7KYE5_9BACT</name>
<evidence type="ECO:0000313" key="8">
    <source>
        <dbReference type="EMBL" id="SDF42277.1"/>
    </source>
</evidence>
<gene>
    <name evidence="6" type="primary">frr</name>
    <name evidence="8" type="ORF">SAMN05192586_10550</name>
</gene>
<evidence type="ECO:0000256" key="2">
    <source>
        <dbReference type="ARBA" id="ARBA00005912"/>
    </source>
</evidence>
<dbReference type="GO" id="GO:0005829">
    <property type="term" value="C:cytosol"/>
    <property type="evidence" value="ECO:0007669"/>
    <property type="project" value="GOC"/>
</dbReference>
<dbReference type="EMBL" id="FNBX01000005">
    <property type="protein sequence ID" value="SDF42277.1"/>
    <property type="molecule type" value="Genomic_DNA"/>
</dbReference>
<dbReference type="SUPFAM" id="SSF55194">
    <property type="entry name" value="Ribosome recycling factor, RRF"/>
    <property type="match status" value="1"/>
</dbReference>
<accession>A0A1G7KYE5</accession>
<dbReference type="Gene3D" id="3.30.1360.40">
    <property type="match status" value="1"/>
</dbReference>
<evidence type="ECO:0000256" key="5">
    <source>
        <dbReference type="ARBA" id="ARBA00025050"/>
    </source>
</evidence>
<dbReference type="HAMAP" id="MF_00040">
    <property type="entry name" value="RRF"/>
    <property type="match status" value="1"/>
</dbReference>
<dbReference type="GO" id="GO:0043023">
    <property type="term" value="F:ribosomal large subunit binding"/>
    <property type="evidence" value="ECO:0007669"/>
    <property type="project" value="TreeGrafter"/>
</dbReference>
<keyword evidence="3 6" id="KW-0963">Cytoplasm</keyword>
<comment type="function">
    <text evidence="5 6">Responsible for the release of ribosomes from messenger RNA at the termination of protein biosynthesis. May increase the efficiency of translation by recycling ribosomes from one round of translation to another.</text>
</comment>
<dbReference type="InterPro" id="IPR002661">
    <property type="entry name" value="Ribosome_recyc_fac"/>
</dbReference>